<feature type="region of interest" description="Disordered" evidence="2">
    <location>
        <begin position="1"/>
        <end position="44"/>
    </location>
</feature>
<dbReference type="Gene3D" id="2.60.40.1180">
    <property type="entry name" value="Golgi alpha-mannosidase II"/>
    <property type="match status" value="1"/>
</dbReference>
<feature type="compositionally biased region" description="Low complexity" evidence="2">
    <location>
        <begin position="13"/>
        <end position="31"/>
    </location>
</feature>
<proteinExistence type="inferred from homology"/>
<dbReference type="EMBL" id="JABCIY010000090">
    <property type="protein sequence ID" value="KAF7193262.1"/>
    <property type="molecule type" value="Genomic_DNA"/>
</dbReference>
<dbReference type="InterPro" id="IPR017853">
    <property type="entry name" value="GH"/>
</dbReference>
<organism evidence="4 5">
    <name type="scientific">Pseudocercospora fuligena</name>
    <dbReference type="NCBI Taxonomy" id="685502"/>
    <lineage>
        <taxon>Eukaryota</taxon>
        <taxon>Fungi</taxon>
        <taxon>Dikarya</taxon>
        <taxon>Ascomycota</taxon>
        <taxon>Pezizomycotina</taxon>
        <taxon>Dothideomycetes</taxon>
        <taxon>Dothideomycetidae</taxon>
        <taxon>Mycosphaerellales</taxon>
        <taxon>Mycosphaerellaceae</taxon>
        <taxon>Pseudocercospora</taxon>
    </lineage>
</organism>
<comment type="similarity">
    <text evidence="1">Belongs to the glycosyl hydrolase 13 family.</text>
</comment>
<name>A0A8H6RLR6_9PEZI</name>
<dbReference type="FunFam" id="3.20.20.80:FF:000014">
    <property type="entry name" value="Alpha,alpha-phosphotrehalase"/>
    <property type="match status" value="1"/>
</dbReference>
<dbReference type="SUPFAM" id="SSF51011">
    <property type="entry name" value="Glycosyl hydrolase domain"/>
    <property type="match status" value="1"/>
</dbReference>
<sequence length="612" mass="70209">METDPIDAAFSRSPSLHTSSAIASSASSEVAQTPPVSNPQQDAKGRPWWKGVMCYQVWPMSFKDSNGDGIGDIKGIISKLDYLKDLGIDCIWVSPTYKSPMKDWGYDISDYEDILDQFGTLQDMENLIEEVHARGMRILMDLVITHTSDKHQWFRESRKSKDNPKADWYMWGDKRPDHMIDTANRFCKDLSYPDIDPPVVPGRWQPGSKHYINGPKMHPWLKEIREKIDRDAPGKDIMIVGELPLTPYEELLRYVKPQEKELSMVFDFDMVKLGNNDNPDEYAKHEVCNYMDNDPSYTLPGFKTAIAKVQNLITDTNAWGTVFMENHDQPRSIARYATPESRHWREAGKLLCLLQTTLSGTEFLYQGQEIGMLNMPISWGSSEFKDPDAHIYIGDYVELNRERDPFAHDNAIRGVFKVGRDNSRTPVQWSSEANAGFTGSNPPWMKVNDNYDWLNVEAQKKDPNSIWLFWKDRIAMRKHYRELFMFGTFATYDYENTHTFTYTKMAEDGQTALVILNFSNDELPLNTVQRHLLGHTYRLIASNVSEPGDKLRPWEGRVYIVRDALEQDEAGTPRIVKDVQDHLAVYGKLLDSARNSGGSSGRSSRMMFCDNA</sequence>
<evidence type="ECO:0000313" key="4">
    <source>
        <dbReference type="EMBL" id="KAF7193262.1"/>
    </source>
</evidence>
<reference evidence="4" key="1">
    <citation type="submission" date="2020-04" db="EMBL/GenBank/DDBJ databases">
        <title>Draft genome resource of the tomato pathogen Pseudocercospora fuligena.</title>
        <authorList>
            <person name="Zaccaron A."/>
        </authorList>
    </citation>
    <scope>NUCLEOTIDE SEQUENCE</scope>
    <source>
        <strain evidence="4">PF001</strain>
    </source>
</reference>
<dbReference type="SMART" id="SM00642">
    <property type="entry name" value="Aamy"/>
    <property type="match status" value="1"/>
</dbReference>
<dbReference type="OrthoDB" id="1740265at2759"/>
<evidence type="ECO:0000256" key="2">
    <source>
        <dbReference type="SAM" id="MobiDB-lite"/>
    </source>
</evidence>
<dbReference type="PANTHER" id="PTHR10357:SF178">
    <property type="entry name" value="OLIGO-1,6-GLUCOSIDASE 3-RELATED"/>
    <property type="match status" value="1"/>
</dbReference>
<evidence type="ECO:0000313" key="5">
    <source>
        <dbReference type="Proteomes" id="UP000660729"/>
    </source>
</evidence>
<keyword evidence="5" id="KW-1185">Reference proteome</keyword>
<dbReference type="Pfam" id="PF00128">
    <property type="entry name" value="Alpha-amylase"/>
    <property type="match status" value="2"/>
</dbReference>
<dbReference type="Proteomes" id="UP000660729">
    <property type="component" value="Unassembled WGS sequence"/>
</dbReference>
<dbReference type="SUPFAM" id="SSF51445">
    <property type="entry name" value="(Trans)glycosidases"/>
    <property type="match status" value="1"/>
</dbReference>
<accession>A0A8H6RLR6</accession>
<dbReference type="PANTHER" id="PTHR10357">
    <property type="entry name" value="ALPHA-AMYLASE FAMILY MEMBER"/>
    <property type="match status" value="1"/>
</dbReference>
<dbReference type="GO" id="GO:0009313">
    <property type="term" value="P:oligosaccharide catabolic process"/>
    <property type="evidence" value="ECO:0007669"/>
    <property type="project" value="TreeGrafter"/>
</dbReference>
<dbReference type="InterPro" id="IPR006047">
    <property type="entry name" value="GH13_cat_dom"/>
</dbReference>
<dbReference type="Gene3D" id="3.20.20.80">
    <property type="entry name" value="Glycosidases"/>
    <property type="match status" value="1"/>
</dbReference>
<comment type="caution">
    <text evidence="4">The sequence shown here is derived from an EMBL/GenBank/DDBJ whole genome shotgun (WGS) entry which is preliminary data.</text>
</comment>
<protein>
    <submittedName>
        <fullName evidence="4">Oligo-1,6-glucosidase</fullName>
    </submittedName>
</protein>
<evidence type="ECO:0000256" key="1">
    <source>
        <dbReference type="ARBA" id="ARBA00008061"/>
    </source>
</evidence>
<dbReference type="GO" id="GO:0004556">
    <property type="term" value="F:alpha-amylase activity"/>
    <property type="evidence" value="ECO:0007669"/>
    <property type="project" value="TreeGrafter"/>
</dbReference>
<evidence type="ECO:0000259" key="3">
    <source>
        <dbReference type="SMART" id="SM00642"/>
    </source>
</evidence>
<feature type="domain" description="Glycosyl hydrolase family 13 catalytic" evidence="3">
    <location>
        <begin position="56"/>
        <end position="424"/>
    </location>
</feature>
<gene>
    <name evidence="4" type="ORF">HII31_05356</name>
</gene>
<dbReference type="InterPro" id="IPR013780">
    <property type="entry name" value="Glyco_hydro_b"/>
</dbReference>
<dbReference type="AlphaFoldDB" id="A0A8H6RLR6"/>